<accession>A0A6J5NHP9</accession>
<reference evidence="1" key="1">
    <citation type="submission" date="2020-04" db="EMBL/GenBank/DDBJ databases">
        <authorList>
            <person name="Chiriac C."/>
            <person name="Salcher M."/>
            <person name="Ghai R."/>
            <person name="Kavagutti S V."/>
        </authorList>
    </citation>
    <scope>NUCLEOTIDE SEQUENCE</scope>
</reference>
<sequence>MLRYVRAAGRSVTAREAAATLEVGLLAATYSLLRLSFAGSLRHAVSLEDTPARYKATVYEFWADGPVKASVPEWLQPRALPSYSAREVTGAIRRRERET</sequence>
<name>A0A6J5NHP9_9CAUD</name>
<dbReference type="EMBL" id="LR796684">
    <property type="protein sequence ID" value="CAB4158809.1"/>
    <property type="molecule type" value="Genomic_DNA"/>
</dbReference>
<gene>
    <name evidence="1" type="ORF">UFOVP707_27</name>
</gene>
<protein>
    <submittedName>
        <fullName evidence="1">Uncharacterized protein</fullName>
    </submittedName>
</protein>
<organism evidence="1">
    <name type="scientific">uncultured Caudovirales phage</name>
    <dbReference type="NCBI Taxonomy" id="2100421"/>
    <lineage>
        <taxon>Viruses</taxon>
        <taxon>Duplodnaviria</taxon>
        <taxon>Heunggongvirae</taxon>
        <taxon>Uroviricota</taxon>
        <taxon>Caudoviricetes</taxon>
        <taxon>Peduoviridae</taxon>
        <taxon>Maltschvirus</taxon>
        <taxon>Maltschvirus maltsch</taxon>
    </lineage>
</organism>
<evidence type="ECO:0000313" key="1">
    <source>
        <dbReference type="EMBL" id="CAB4158809.1"/>
    </source>
</evidence>
<proteinExistence type="predicted"/>